<protein>
    <submittedName>
        <fullName evidence="1">Uncharacterized protein</fullName>
    </submittedName>
</protein>
<dbReference type="EMBL" id="PYGJ01000006">
    <property type="protein sequence ID" value="PSL19322.1"/>
    <property type="molecule type" value="Genomic_DNA"/>
</dbReference>
<proteinExistence type="predicted"/>
<reference evidence="1 2" key="1">
    <citation type="submission" date="2018-03" db="EMBL/GenBank/DDBJ databases">
        <title>Genomic Encyclopedia of Archaeal and Bacterial Type Strains, Phase II (KMG-II): from individual species to whole genera.</title>
        <authorList>
            <person name="Goeker M."/>
        </authorList>
    </citation>
    <scope>NUCLEOTIDE SEQUENCE [LARGE SCALE GENOMIC DNA]</scope>
    <source>
        <strain evidence="1 2">DSM 100673</strain>
    </source>
</reference>
<gene>
    <name evidence="1" type="ORF">CLV88_10634</name>
</gene>
<dbReference type="AlphaFoldDB" id="A0A2P8FCB9"/>
<organism evidence="1 2">
    <name type="scientific">Shimia abyssi</name>
    <dbReference type="NCBI Taxonomy" id="1662395"/>
    <lineage>
        <taxon>Bacteria</taxon>
        <taxon>Pseudomonadati</taxon>
        <taxon>Pseudomonadota</taxon>
        <taxon>Alphaproteobacteria</taxon>
        <taxon>Rhodobacterales</taxon>
        <taxon>Roseobacteraceae</taxon>
    </lineage>
</organism>
<accession>A0A2P8FCB9</accession>
<name>A0A2P8FCB9_9RHOB</name>
<evidence type="ECO:0000313" key="2">
    <source>
        <dbReference type="Proteomes" id="UP000240418"/>
    </source>
</evidence>
<comment type="caution">
    <text evidence="1">The sequence shown here is derived from an EMBL/GenBank/DDBJ whole genome shotgun (WGS) entry which is preliminary data.</text>
</comment>
<dbReference type="Proteomes" id="UP000240418">
    <property type="component" value="Unassembled WGS sequence"/>
</dbReference>
<keyword evidence="2" id="KW-1185">Reference proteome</keyword>
<sequence length="80" mass="8646">MLSPENDPMRFYEAIAEEARSCAPVSTQLNELLADFRTLLVAWNDIKGAQGAGDASYCADIRASMAGLEQEILALLAAKK</sequence>
<dbReference type="RefSeq" id="WP_106608525.1">
    <property type="nucleotide sequence ID" value="NZ_PYGJ01000006.1"/>
</dbReference>
<evidence type="ECO:0000313" key="1">
    <source>
        <dbReference type="EMBL" id="PSL19322.1"/>
    </source>
</evidence>